<proteinExistence type="predicted"/>
<dbReference type="EMBL" id="KI694017">
    <property type="protein sequence ID" value="ETM41586.1"/>
    <property type="molecule type" value="Genomic_DNA"/>
</dbReference>
<evidence type="ECO:0000313" key="1">
    <source>
        <dbReference type="EMBL" id="ETL35095.1"/>
    </source>
</evidence>
<dbReference type="Proteomes" id="UP000053864">
    <property type="component" value="Unassembled WGS sequence"/>
</dbReference>
<reference evidence="1" key="1">
    <citation type="submission" date="2013-11" db="EMBL/GenBank/DDBJ databases">
        <title>The Genome Sequence of Phytophthora parasitica CJ05E6.</title>
        <authorList>
            <consortium name="The Broad Institute Genomics Platform"/>
            <person name="Russ C."/>
            <person name="Tyler B."/>
            <person name="Panabieres F."/>
            <person name="Shan W."/>
            <person name="Tripathy S."/>
            <person name="Grunwald N."/>
            <person name="Machado M."/>
            <person name="Johnson C.S."/>
            <person name="Arredondo F."/>
            <person name="Hong C."/>
            <person name="Coffey M."/>
            <person name="Young S.K."/>
            <person name="Zeng Q."/>
            <person name="Gargeya S."/>
            <person name="Fitzgerald M."/>
            <person name="Abouelleil A."/>
            <person name="Alvarado L."/>
            <person name="Chapman S.B."/>
            <person name="Gainer-Dewar J."/>
            <person name="Goldberg J."/>
            <person name="Griggs A."/>
            <person name="Gujja S."/>
            <person name="Hansen M."/>
            <person name="Howarth C."/>
            <person name="Imamovic A."/>
            <person name="Ireland A."/>
            <person name="Larimer J."/>
            <person name="McCowan C."/>
            <person name="Murphy C."/>
            <person name="Pearson M."/>
            <person name="Poon T.W."/>
            <person name="Priest M."/>
            <person name="Roberts A."/>
            <person name="Saif S."/>
            <person name="Shea T."/>
            <person name="Sykes S."/>
            <person name="Wortman J."/>
            <person name="Nusbaum C."/>
            <person name="Birren B."/>
        </authorList>
    </citation>
    <scope>NUCLEOTIDE SEQUENCE [LARGE SCALE GENOMIC DNA]</scope>
    <source>
        <strain evidence="1">CJ05E6</strain>
    </source>
</reference>
<accession>W2ILZ8</accession>
<sequence length="57" mass="6408">MRKKTHDLDPLAAKTADQRARYGIGFGPPDDSLQTYLRKIEVRAPGLIDQDARQLSL</sequence>
<gene>
    <name evidence="2" type="ORF">L914_12652</name>
    <name evidence="1" type="ORF">L916_12737</name>
</gene>
<organism evidence="1">
    <name type="scientific">Phytophthora nicotianae</name>
    <name type="common">Potato buckeye rot agent</name>
    <name type="synonym">Phytophthora parasitica</name>
    <dbReference type="NCBI Taxonomy" id="4792"/>
    <lineage>
        <taxon>Eukaryota</taxon>
        <taxon>Sar</taxon>
        <taxon>Stramenopiles</taxon>
        <taxon>Oomycota</taxon>
        <taxon>Peronosporomycetes</taxon>
        <taxon>Peronosporales</taxon>
        <taxon>Peronosporaceae</taxon>
        <taxon>Phytophthora</taxon>
    </lineage>
</organism>
<dbReference type="EMBL" id="KI674105">
    <property type="protein sequence ID" value="ETL35095.1"/>
    <property type="molecule type" value="Genomic_DNA"/>
</dbReference>
<dbReference type="AlphaFoldDB" id="W2ILZ8"/>
<name>W2ILZ8_PHYNI</name>
<dbReference type="Proteomes" id="UP000054532">
    <property type="component" value="Unassembled WGS sequence"/>
</dbReference>
<reference evidence="2" key="2">
    <citation type="submission" date="2013-11" db="EMBL/GenBank/DDBJ databases">
        <title>The Genome Sequence of Phytophthora parasitica IAC_01/95.</title>
        <authorList>
            <consortium name="The Broad Institute Genomics Platform"/>
            <person name="Russ C."/>
            <person name="Tyler B."/>
            <person name="Panabieres F."/>
            <person name="Shan W."/>
            <person name="Tripathy S."/>
            <person name="Grunwald N."/>
            <person name="Machado M."/>
            <person name="Johnson C.S."/>
            <person name="Arredondo F."/>
            <person name="Hong C."/>
            <person name="Coffey M."/>
            <person name="Young S.K."/>
            <person name="Zeng Q."/>
            <person name="Gargeya S."/>
            <person name="Fitzgerald M."/>
            <person name="Abouelleil A."/>
            <person name="Alvarado L."/>
            <person name="Chapman S.B."/>
            <person name="Gainer-Dewar J."/>
            <person name="Goldberg J."/>
            <person name="Griggs A."/>
            <person name="Gujja S."/>
            <person name="Hansen M."/>
            <person name="Howarth C."/>
            <person name="Imamovic A."/>
            <person name="Ireland A."/>
            <person name="Larimer J."/>
            <person name="McCowan C."/>
            <person name="Murphy C."/>
            <person name="Pearson M."/>
            <person name="Poon T.W."/>
            <person name="Priest M."/>
            <person name="Roberts A."/>
            <person name="Saif S."/>
            <person name="Shea T."/>
            <person name="Sykes S."/>
            <person name="Wortman J."/>
            <person name="Nusbaum C."/>
            <person name="Birren B."/>
        </authorList>
    </citation>
    <scope>NUCLEOTIDE SEQUENCE [LARGE SCALE GENOMIC DNA]</scope>
    <source>
        <strain evidence="2">IAC_01/95</strain>
    </source>
</reference>
<protein>
    <submittedName>
        <fullName evidence="1">Uncharacterized protein</fullName>
    </submittedName>
</protein>
<evidence type="ECO:0000313" key="2">
    <source>
        <dbReference type="EMBL" id="ETM41586.1"/>
    </source>
</evidence>
<dbReference type="VEuPathDB" id="FungiDB:PPTG_21229"/>